<dbReference type="NCBIfam" id="NF033711">
    <property type="entry name" value="T9SS_PorQ"/>
    <property type="match status" value="1"/>
</dbReference>
<dbReference type="EMBL" id="DRQG01000071">
    <property type="protein sequence ID" value="HGY55512.1"/>
    <property type="molecule type" value="Genomic_DNA"/>
</dbReference>
<protein>
    <submittedName>
        <fullName evidence="1">Type IX secretion system protein PorQ</fullName>
    </submittedName>
</protein>
<sequence length="317" mass="35063">MRHFMLRYIILLLVLGGNLFAGGRLTAGFEFLRTDFSPRTSATSGAFLTARGDVGTVLTNPAGMVFAENQQFVFYYSNYLLDINGGLAAYARPVKGLGILSVAVTYFDYGNLEETNRFAEKTGNTFSANDFALAVGLSDHLDKNFSYGVNIKYAFSRIENYNASAVAADFGLMYAAPFEDNLYFAVTLLNLGTNFETYAGPKEPLPMSLNLGVSKILAHLPLEWSVSLRNLNEPRESLGDYFKDFSVGGEFRLSESLRLRLGYDNGLNKDHKTNNTQRFGGLSAGLGIYWNKYRVDYSYSNYGALGAIHRIGIVGRL</sequence>
<accession>A0A7V4U1E5</accession>
<dbReference type="AlphaFoldDB" id="A0A7V4U1E5"/>
<organism evidence="1">
    <name type="scientific">Caldithrix abyssi</name>
    <dbReference type="NCBI Taxonomy" id="187145"/>
    <lineage>
        <taxon>Bacteria</taxon>
        <taxon>Pseudomonadati</taxon>
        <taxon>Calditrichota</taxon>
        <taxon>Calditrichia</taxon>
        <taxon>Calditrichales</taxon>
        <taxon>Calditrichaceae</taxon>
        <taxon>Caldithrix</taxon>
    </lineage>
</organism>
<name>A0A7V4U1E5_CALAY</name>
<dbReference type="Proteomes" id="UP000885779">
    <property type="component" value="Unassembled WGS sequence"/>
</dbReference>
<gene>
    <name evidence="1" type="primary">porQ</name>
    <name evidence="1" type="ORF">ENK44_07425</name>
</gene>
<dbReference type="SUPFAM" id="SSF56935">
    <property type="entry name" value="Porins"/>
    <property type="match status" value="1"/>
</dbReference>
<dbReference type="Gene3D" id="2.40.160.60">
    <property type="entry name" value="Outer membrane protein transport protein (OMPP1/FadL/TodX)"/>
    <property type="match status" value="1"/>
</dbReference>
<evidence type="ECO:0000313" key="1">
    <source>
        <dbReference type="EMBL" id="HGY55512.1"/>
    </source>
</evidence>
<proteinExistence type="predicted"/>
<dbReference type="NCBIfam" id="NF033709">
    <property type="entry name" value="PorV_fam"/>
    <property type="match status" value="1"/>
</dbReference>
<comment type="caution">
    <text evidence="1">The sequence shown here is derived from an EMBL/GenBank/DDBJ whole genome shotgun (WGS) entry which is preliminary data.</text>
</comment>
<reference evidence="1" key="1">
    <citation type="journal article" date="2020" name="mSystems">
        <title>Genome- and Community-Level Interaction Insights into Carbon Utilization and Element Cycling Functions of Hydrothermarchaeota in Hydrothermal Sediment.</title>
        <authorList>
            <person name="Zhou Z."/>
            <person name="Liu Y."/>
            <person name="Xu W."/>
            <person name="Pan J."/>
            <person name="Luo Z.H."/>
            <person name="Li M."/>
        </authorList>
    </citation>
    <scope>NUCLEOTIDE SEQUENCE [LARGE SCALE GENOMIC DNA]</scope>
    <source>
        <strain evidence="1">HyVt-577</strain>
    </source>
</reference>